<name>A0A2Z2KGU9_9BACL</name>
<dbReference type="Proteomes" id="UP000249890">
    <property type="component" value="Chromosome"/>
</dbReference>
<dbReference type="InterPro" id="IPR018060">
    <property type="entry name" value="HTH_AraC"/>
</dbReference>
<feature type="domain" description="HTH araC/xylS-type" evidence="5">
    <location>
        <begin position="285"/>
        <end position="383"/>
    </location>
</feature>
<dbReference type="SUPFAM" id="SSF46689">
    <property type="entry name" value="Homeodomain-like"/>
    <property type="match status" value="1"/>
</dbReference>
<sequence length="389" mass="45064">MQTEEGMVQDMKVLVVDDEKLVRRGLISMMPWDRYGMKVIAEAMNGTKALECMAAEPADIVFTDLMMPEMSGFELMEQLKLQYPRTAVVVLSCHEEFAFAQQAIRRGAIDYVVKNDLETDVMDEVLERIAASVRSRADNRPEQQEASLHPLFYEGESPVRLHGIPGTEAQLMPHGDSAQQASAEVCQALWQGMRWLYEDESFEQLLTLTAELRLPQSQLKDMVFPVLLKSGYLLLSLEHSLRWISRLEQSRRWEEWREVLQEERSYLRNLLFREKHAAEVVQGILQAVVYMHGKEELDFSQNEVADVANMSRTYFSQSFKGVTGKVFQDYVKELRLYKARQLLLQSSKPIYSIAQQVGFKDEKYFSKMFQQQYGMLPSAYRNQNPLRVE</sequence>
<evidence type="ECO:0000256" key="2">
    <source>
        <dbReference type="ARBA" id="ARBA00023125"/>
    </source>
</evidence>
<evidence type="ECO:0000313" key="7">
    <source>
        <dbReference type="EMBL" id="ASA25434.1"/>
    </source>
</evidence>
<dbReference type="Pfam" id="PF12833">
    <property type="entry name" value="HTH_18"/>
    <property type="match status" value="1"/>
</dbReference>
<proteinExistence type="predicted"/>
<dbReference type="SUPFAM" id="SSF52172">
    <property type="entry name" value="CheY-like"/>
    <property type="match status" value="1"/>
</dbReference>
<dbReference type="Gene3D" id="1.10.10.60">
    <property type="entry name" value="Homeodomain-like"/>
    <property type="match status" value="2"/>
</dbReference>
<dbReference type="InterPro" id="IPR020449">
    <property type="entry name" value="Tscrpt_reg_AraC-type_HTH"/>
</dbReference>
<evidence type="ECO:0008006" key="9">
    <source>
        <dbReference type="Google" id="ProtNLM"/>
    </source>
</evidence>
<evidence type="ECO:0000256" key="4">
    <source>
        <dbReference type="PROSITE-ProRule" id="PRU00169"/>
    </source>
</evidence>
<evidence type="ECO:0000256" key="1">
    <source>
        <dbReference type="ARBA" id="ARBA00023015"/>
    </source>
</evidence>
<dbReference type="PRINTS" id="PR00032">
    <property type="entry name" value="HTHARAC"/>
</dbReference>
<dbReference type="KEGG" id="pdh:B9T62_34700"/>
<evidence type="ECO:0000259" key="6">
    <source>
        <dbReference type="PROSITE" id="PS50110"/>
    </source>
</evidence>
<dbReference type="AlphaFoldDB" id="A0A2Z2KGU9"/>
<keyword evidence="8" id="KW-1185">Reference proteome</keyword>
<dbReference type="Gene3D" id="3.40.50.2300">
    <property type="match status" value="1"/>
</dbReference>
<dbReference type="PANTHER" id="PTHR43280">
    <property type="entry name" value="ARAC-FAMILY TRANSCRIPTIONAL REGULATOR"/>
    <property type="match status" value="1"/>
</dbReference>
<keyword evidence="1" id="KW-0805">Transcription regulation</keyword>
<dbReference type="GO" id="GO:0043565">
    <property type="term" value="F:sequence-specific DNA binding"/>
    <property type="evidence" value="ECO:0007669"/>
    <property type="project" value="InterPro"/>
</dbReference>
<dbReference type="PANTHER" id="PTHR43280:SF2">
    <property type="entry name" value="HTH-TYPE TRANSCRIPTIONAL REGULATOR EXSA"/>
    <property type="match status" value="1"/>
</dbReference>
<dbReference type="InterPro" id="IPR018062">
    <property type="entry name" value="HTH_AraC-typ_CS"/>
</dbReference>
<dbReference type="PROSITE" id="PS00041">
    <property type="entry name" value="HTH_ARAC_FAMILY_1"/>
    <property type="match status" value="1"/>
</dbReference>
<dbReference type="SMART" id="SM00448">
    <property type="entry name" value="REC"/>
    <property type="match status" value="1"/>
</dbReference>
<keyword evidence="4" id="KW-0597">Phosphoprotein</keyword>
<dbReference type="InterPro" id="IPR009057">
    <property type="entry name" value="Homeodomain-like_sf"/>
</dbReference>
<feature type="modified residue" description="4-aspartylphosphate" evidence="4">
    <location>
        <position position="64"/>
    </location>
</feature>
<feature type="domain" description="Response regulatory" evidence="6">
    <location>
        <begin position="12"/>
        <end position="129"/>
    </location>
</feature>
<dbReference type="EMBL" id="CP021780">
    <property type="protein sequence ID" value="ASA25434.1"/>
    <property type="molecule type" value="Genomic_DNA"/>
</dbReference>
<dbReference type="GO" id="GO:0003700">
    <property type="term" value="F:DNA-binding transcription factor activity"/>
    <property type="evidence" value="ECO:0007669"/>
    <property type="project" value="InterPro"/>
</dbReference>
<dbReference type="OrthoDB" id="1769137at2"/>
<dbReference type="CDD" id="cd17536">
    <property type="entry name" value="REC_YesN-like"/>
    <property type="match status" value="1"/>
</dbReference>
<keyword evidence="3" id="KW-0804">Transcription</keyword>
<dbReference type="GO" id="GO:0000160">
    <property type="term" value="P:phosphorelay signal transduction system"/>
    <property type="evidence" value="ECO:0007669"/>
    <property type="project" value="InterPro"/>
</dbReference>
<evidence type="ECO:0000313" key="8">
    <source>
        <dbReference type="Proteomes" id="UP000249890"/>
    </source>
</evidence>
<reference evidence="7 8" key="1">
    <citation type="submission" date="2017-06" db="EMBL/GenBank/DDBJ databases">
        <title>Complete genome sequence of Paenibacillus donghaensis KCTC 13049T isolated from East Sea sediment, South Korea.</title>
        <authorList>
            <person name="Jung B.K."/>
            <person name="Hong S.-J."/>
            <person name="Shin J.-H."/>
        </authorList>
    </citation>
    <scope>NUCLEOTIDE SEQUENCE [LARGE SCALE GENOMIC DNA]</scope>
    <source>
        <strain evidence="7 8">KCTC 13049</strain>
    </source>
</reference>
<accession>A0A2Z2KGU9</accession>
<dbReference type="Pfam" id="PF00072">
    <property type="entry name" value="Response_reg"/>
    <property type="match status" value="1"/>
</dbReference>
<dbReference type="InterPro" id="IPR011006">
    <property type="entry name" value="CheY-like_superfamily"/>
</dbReference>
<protein>
    <recommendedName>
        <fullName evidence="9">DNA-binding response regulator</fullName>
    </recommendedName>
</protein>
<dbReference type="PROSITE" id="PS01124">
    <property type="entry name" value="HTH_ARAC_FAMILY_2"/>
    <property type="match status" value="1"/>
</dbReference>
<gene>
    <name evidence="7" type="ORF">B9T62_34700</name>
</gene>
<keyword evidence="2" id="KW-0238">DNA-binding</keyword>
<organism evidence="7 8">
    <name type="scientific">Paenibacillus donghaensis</name>
    <dbReference type="NCBI Taxonomy" id="414771"/>
    <lineage>
        <taxon>Bacteria</taxon>
        <taxon>Bacillati</taxon>
        <taxon>Bacillota</taxon>
        <taxon>Bacilli</taxon>
        <taxon>Bacillales</taxon>
        <taxon>Paenibacillaceae</taxon>
        <taxon>Paenibacillus</taxon>
    </lineage>
</organism>
<dbReference type="PROSITE" id="PS50110">
    <property type="entry name" value="RESPONSE_REGULATORY"/>
    <property type="match status" value="1"/>
</dbReference>
<evidence type="ECO:0000256" key="3">
    <source>
        <dbReference type="ARBA" id="ARBA00023163"/>
    </source>
</evidence>
<dbReference type="SMART" id="SM00342">
    <property type="entry name" value="HTH_ARAC"/>
    <property type="match status" value="1"/>
</dbReference>
<dbReference type="InterPro" id="IPR001789">
    <property type="entry name" value="Sig_transdc_resp-reg_receiver"/>
</dbReference>
<evidence type="ECO:0000259" key="5">
    <source>
        <dbReference type="PROSITE" id="PS01124"/>
    </source>
</evidence>